<comment type="caution">
    <text evidence="1">The sequence shown here is derived from an EMBL/GenBank/DDBJ whole genome shotgun (WGS) entry which is preliminary data.</text>
</comment>
<organism evidence="1 2">
    <name type="scientific">Caerostris extrusa</name>
    <name type="common">Bark spider</name>
    <name type="synonym">Caerostris bankana</name>
    <dbReference type="NCBI Taxonomy" id="172846"/>
    <lineage>
        <taxon>Eukaryota</taxon>
        <taxon>Metazoa</taxon>
        <taxon>Ecdysozoa</taxon>
        <taxon>Arthropoda</taxon>
        <taxon>Chelicerata</taxon>
        <taxon>Arachnida</taxon>
        <taxon>Araneae</taxon>
        <taxon>Araneomorphae</taxon>
        <taxon>Entelegynae</taxon>
        <taxon>Araneoidea</taxon>
        <taxon>Araneidae</taxon>
        <taxon>Caerostris</taxon>
    </lineage>
</organism>
<accession>A0AAV4MUJ5</accession>
<dbReference type="EMBL" id="BPLR01002649">
    <property type="protein sequence ID" value="GIX76089.1"/>
    <property type="molecule type" value="Genomic_DNA"/>
</dbReference>
<keyword evidence="2" id="KW-1185">Reference proteome</keyword>
<dbReference type="AlphaFoldDB" id="A0AAV4MUJ5"/>
<protein>
    <submittedName>
        <fullName evidence="1">Uncharacterized protein</fullName>
    </submittedName>
</protein>
<dbReference type="Proteomes" id="UP001054945">
    <property type="component" value="Unassembled WGS sequence"/>
</dbReference>
<name>A0AAV4MUJ5_CAEEX</name>
<sequence>MNAWTQDKPRSTGGKFKPAELHLKSMDWYCLLAISKSSKIFVRRDVVELDEWYSRSIGQDYNRIQHYRSIGRNEPVVWPSRSRFNTFNFRHYS</sequence>
<proteinExistence type="predicted"/>
<evidence type="ECO:0000313" key="1">
    <source>
        <dbReference type="EMBL" id="GIX76089.1"/>
    </source>
</evidence>
<gene>
    <name evidence="1" type="ORF">CEXT_460891</name>
</gene>
<reference evidence="1 2" key="1">
    <citation type="submission" date="2021-06" db="EMBL/GenBank/DDBJ databases">
        <title>Caerostris extrusa draft genome.</title>
        <authorList>
            <person name="Kono N."/>
            <person name="Arakawa K."/>
        </authorList>
    </citation>
    <scope>NUCLEOTIDE SEQUENCE [LARGE SCALE GENOMIC DNA]</scope>
</reference>
<evidence type="ECO:0000313" key="2">
    <source>
        <dbReference type="Proteomes" id="UP001054945"/>
    </source>
</evidence>